<accession>A0A136Q7K6</accession>
<organism evidence="1 2">
    <name type="scientific">Christensenella minuta</name>
    <dbReference type="NCBI Taxonomy" id="626937"/>
    <lineage>
        <taxon>Bacteria</taxon>
        <taxon>Bacillati</taxon>
        <taxon>Bacillota</taxon>
        <taxon>Clostridia</taxon>
        <taxon>Christensenellales</taxon>
        <taxon>Christensenellaceae</taxon>
        <taxon>Christensenella</taxon>
    </lineage>
</organism>
<dbReference type="Pfam" id="PF05336">
    <property type="entry name" value="rhaM"/>
    <property type="match status" value="1"/>
</dbReference>
<comment type="caution">
    <text evidence="1">The sequence shown here is derived from an EMBL/GenBank/DDBJ whole genome shotgun (WGS) entry which is preliminary data.</text>
</comment>
<sequence length="122" mass="15198">MEIYPALFYNKRKRRKNMKKYAWIWYIKEECVDEYVRMHRNPWPEIMEAHRKAGIRNYSIFRNGLQFFYVFECDDVQRAMQYMDNDEDCKRWNEITSRMVEGSFDLGSEEPVEYLDEIFYLE</sequence>
<dbReference type="Proteomes" id="UP000070366">
    <property type="component" value="Unassembled WGS sequence"/>
</dbReference>
<gene>
    <name evidence="1" type="ORF">HMPREF3293_00486</name>
</gene>
<dbReference type="InterPro" id="IPR011008">
    <property type="entry name" value="Dimeric_a/b-barrel"/>
</dbReference>
<protein>
    <recommendedName>
        <fullName evidence="3">L-rhamnose 1-epimerase</fullName>
    </recommendedName>
</protein>
<reference evidence="1 2" key="1">
    <citation type="submission" date="2016-02" db="EMBL/GenBank/DDBJ databases">
        <authorList>
            <person name="Wen L."/>
            <person name="He K."/>
            <person name="Yang H."/>
        </authorList>
    </citation>
    <scope>NUCLEOTIDE SEQUENCE [LARGE SCALE GENOMIC DNA]</scope>
    <source>
        <strain evidence="1 2">DSM 22607</strain>
    </source>
</reference>
<evidence type="ECO:0000313" key="2">
    <source>
        <dbReference type="Proteomes" id="UP000070366"/>
    </source>
</evidence>
<proteinExistence type="predicted"/>
<dbReference type="PANTHER" id="PTHR34389:SF2">
    <property type="entry name" value="L-RHAMNOSE MUTAROTASE"/>
    <property type="match status" value="1"/>
</dbReference>
<dbReference type="GO" id="GO:0016857">
    <property type="term" value="F:racemase and epimerase activity, acting on carbohydrates and derivatives"/>
    <property type="evidence" value="ECO:0007669"/>
    <property type="project" value="InterPro"/>
</dbReference>
<dbReference type="STRING" id="626937.HMPREF3293_00486"/>
<evidence type="ECO:0000313" key="1">
    <source>
        <dbReference type="EMBL" id="KXK66655.1"/>
    </source>
</evidence>
<dbReference type="EMBL" id="LSZW01000035">
    <property type="protein sequence ID" value="KXK66655.1"/>
    <property type="molecule type" value="Genomic_DNA"/>
</dbReference>
<dbReference type="InterPro" id="IPR008000">
    <property type="entry name" value="Rham/fucose_mutarotase"/>
</dbReference>
<dbReference type="GO" id="GO:0019301">
    <property type="term" value="P:rhamnose catabolic process"/>
    <property type="evidence" value="ECO:0007669"/>
    <property type="project" value="TreeGrafter"/>
</dbReference>
<dbReference type="AlphaFoldDB" id="A0A136Q7K6"/>
<keyword evidence="2" id="KW-1185">Reference proteome</keyword>
<dbReference type="SUPFAM" id="SSF54909">
    <property type="entry name" value="Dimeric alpha+beta barrel"/>
    <property type="match status" value="1"/>
</dbReference>
<dbReference type="Gene3D" id="3.30.70.100">
    <property type="match status" value="1"/>
</dbReference>
<dbReference type="PANTHER" id="PTHR34389">
    <property type="entry name" value="L-RHAMNOSE MUTAROTASE"/>
    <property type="match status" value="1"/>
</dbReference>
<evidence type="ECO:0008006" key="3">
    <source>
        <dbReference type="Google" id="ProtNLM"/>
    </source>
</evidence>
<name>A0A136Q7K6_9FIRM</name>